<accession>X1FD00</accession>
<dbReference type="SUPFAM" id="SSF101478">
    <property type="entry name" value="ADP-ribosylglycohydrolase"/>
    <property type="match status" value="1"/>
</dbReference>
<comment type="caution">
    <text evidence="1">The sequence shown here is derived from an EMBL/GenBank/DDBJ whole genome shotgun (WGS) entry which is preliminary data.</text>
</comment>
<feature type="non-terminal residue" evidence="1">
    <location>
        <position position="1"/>
    </location>
</feature>
<dbReference type="Pfam" id="PF03747">
    <property type="entry name" value="ADP_ribosyl_GH"/>
    <property type="match status" value="1"/>
</dbReference>
<dbReference type="EMBL" id="BART01040647">
    <property type="protein sequence ID" value="GAH30420.1"/>
    <property type="molecule type" value="Genomic_DNA"/>
</dbReference>
<name>X1FD00_9ZZZZ</name>
<reference evidence="1" key="1">
    <citation type="journal article" date="2014" name="Front. Microbiol.">
        <title>High frequency of phylogenetically diverse reductive dehalogenase-homologous genes in deep subseafloor sedimentary metagenomes.</title>
        <authorList>
            <person name="Kawai M."/>
            <person name="Futagami T."/>
            <person name="Toyoda A."/>
            <person name="Takaki Y."/>
            <person name="Nishi S."/>
            <person name="Hori S."/>
            <person name="Arai W."/>
            <person name="Tsubouchi T."/>
            <person name="Morono Y."/>
            <person name="Uchiyama I."/>
            <person name="Ito T."/>
            <person name="Fujiyama A."/>
            <person name="Inagaki F."/>
            <person name="Takami H."/>
        </authorList>
    </citation>
    <scope>NUCLEOTIDE SEQUENCE</scope>
    <source>
        <strain evidence="1">Expedition CK06-06</strain>
    </source>
</reference>
<sequence>LYGKDFGDAICKAVNCGYDTDCTGATLGAMLGIILGKTGLPDKWTKPLSDKIATNSSWGGIVNVREPKGIGELTERVCRIGEKVLSFYG</sequence>
<proteinExistence type="predicted"/>
<feature type="non-terminal residue" evidence="1">
    <location>
        <position position="89"/>
    </location>
</feature>
<dbReference type="Gene3D" id="1.10.4080.10">
    <property type="entry name" value="ADP-ribosylation/Crystallin J1"/>
    <property type="match status" value="1"/>
</dbReference>
<dbReference type="AlphaFoldDB" id="X1FD00"/>
<gene>
    <name evidence="1" type="ORF">S01H4_66009</name>
</gene>
<dbReference type="InterPro" id="IPR036705">
    <property type="entry name" value="Ribosyl_crysJ1_sf"/>
</dbReference>
<organism evidence="1">
    <name type="scientific">marine sediment metagenome</name>
    <dbReference type="NCBI Taxonomy" id="412755"/>
    <lineage>
        <taxon>unclassified sequences</taxon>
        <taxon>metagenomes</taxon>
        <taxon>ecological metagenomes</taxon>
    </lineage>
</organism>
<dbReference type="InterPro" id="IPR005502">
    <property type="entry name" value="Ribosyl_crysJ1"/>
</dbReference>
<evidence type="ECO:0000313" key="1">
    <source>
        <dbReference type="EMBL" id="GAH30420.1"/>
    </source>
</evidence>
<evidence type="ECO:0008006" key="2">
    <source>
        <dbReference type="Google" id="ProtNLM"/>
    </source>
</evidence>
<protein>
    <recommendedName>
        <fullName evidence="2">ADP-ribosylglycohydrolase family protein</fullName>
    </recommendedName>
</protein>